<dbReference type="SUPFAM" id="SSF52266">
    <property type="entry name" value="SGNH hydrolase"/>
    <property type="match status" value="1"/>
</dbReference>
<feature type="region of interest" description="Disordered" evidence="1">
    <location>
        <begin position="392"/>
        <end position="424"/>
    </location>
</feature>
<dbReference type="GO" id="GO:0016788">
    <property type="term" value="F:hydrolase activity, acting on ester bonds"/>
    <property type="evidence" value="ECO:0007669"/>
    <property type="project" value="UniProtKB-ARBA"/>
</dbReference>
<evidence type="ECO:0000259" key="4">
    <source>
        <dbReference type="Pfam" id="PF23500"/>
    </source>
</evidence>
<dbReference type="STRING" id="980251.GCA_001642875_01278"/>
<dbReference type="CDD" id="cd01834">
    <property type="entry name" value="SGNH_hydrolase_like_2"/>
    <property type="match status" value="1"/>
</dbReference>
<keyword evidence="6" id="KW-1185">Reference proteome</keyword>
<protein>
    <submittedName>
        <fullName evidence="5">Trehalose utilization</fullName>
    </submittedName>
</protein>
<dbReference type="InterPro" id="IPR029062">
    <property type="entry name" value="Class_I_gatase-like"/>
</dbReference>
<dbReference type="InterPro" id="IPR011041">
    <property type="entry name" value="Quinoprot_gluc/sorb_DH_b-prop"/>
</dbReference>
<evidence type="ECO:0000256" key="1">
    <source>
        <dbReference type="SAM" id="MobiDB-lite"/>
    </source>
</evidence>
<dbReference type="Gene3D" id="3.40.50.880">
    <property type="match status" value="1"/>
</dbReference>
<dbReference type="PANTHER" id="PTHR33546">
    <property type="entry name" value="LARGE, MULTIFUNCTIONAL SECRETED PROTEIN-RELATED"/>
    <property type="match status" value="1"/>
</dbReference>
<feature type="domain" description="ThuA-like" evidence="2">
    <location>
        <begin position="151"/>
        <end position="346"/>
    </location>
</feature>
<dbReference type="InterPro" id="IPR036514">
    <property type="entry name" value="SGNH_hydro_sf"/>
</dbReference>
<evidence type="ECO:0000259" key="2">
    <source>
        <dbReference type="Pfam" id="PF06283"/>
    </source>
</evidence>
<dbReference type="NCBIfam" id="TIGR02604">
    <property type="entry name" value="Piru_Ver_Nterm"/>
    <property type="match status" value="1"/>
</dbReference>
<evidence type="ECO:0000313" key="5">
    <source>
        <dbReference type="EMBL" id="QEG24374.1"/>
    </source>
</evidence>
<dbReference type="SUPFAM" id="SSF50952">
    <property type="entry name" value="Soluble quinoprotein glucose dehydrogenase"/>
    <property type="match status" value="1"/>
</dbReference>
<dbReference type="Proteomes" id="UP000322214">
    <property type="component" value="Chromosome"/>
</dbReference>
<dbReference type="InterPro" id="IPR011989">
    <property type="entry name" value="ARM-like"/>
</dbReference>
<dbReference type="OrthoDB" id="228131at2"/>
<dbReference type="Pfam" id="PF23500">
    <property type="entry name" value="DUF7133"/>
    <property type="match status" value="1"/>
</dbReference>
<dbReference type="Gene3D" id="3.40.50.1110">
    <property type="entry name" value="SGNH hydrolase"/>
    <property type="match status" value="1"/>
</dbReference>
<dbReference type="SUPFAM" id="SSF52317">
    <property type="entry name" value="Class I glutamine amidotransferase-like"/>
    <property type="match status" value="1"/>
</dbReference>
<feature type="domain" description="DUF7133" evidence="4">
    <location>
        <begin position="754"/>
        <end position="1122"/>
    </location>
</feature>
<dbReference type="Pfam" id="PF13472">
    <property type="entry name" value="Lipase_GDSL_2"/>
    <property type="match status" value="1"/>
</dbReference>
<feature type="domain" description="SGNH hydrolase-type esterase" evidence="3">
    <location>
        <begin position="449"/>
        <end position="619"/>
    </location>
</feature>
<dbReference type="InterPro" id="IPR029010">
    <property type="entry name" value="ThuA-like"/>
</dbReference>
<dbReference type="KEGG" id="mff:MFFC18_42930"/>
<dbReference type="InterPro" id="IPR055557">
    <property type="entry name" value="DUF7133"/>
</dbReference>
<gene>
    <name evidence="5" type="ORF">MFFC18_42930</name>
</gene>
<proteinExistence type="predicted"/>
<reference evidence="5 6" key="1">
    <citation type="submission" date="2019-08" db="EMBL/GenBank/DDBJ databases">
        <title>Deep-cultivation of Planctomycetes and their phenomic and genomic characterization uncovers novel biology.</title>
        <authorList>
            <person name="Wiegand S."/>
            <person name="Jogler M."/>
            <person name="Boedeker C."/>
            <person name="Pinto D."/>
            <person name="Vollmers J."/>
            <person name="Rivas-Marin E."/>
            <person name="Kohn T."/>
            <person name="Peeters S.H."/>
            <person name="Heuer A."/>
            <person name="Rast P."/>
            <person name="Oberbeckmann S."/>
            <person name="Bunk B."/>
            <person name="Jeske O."/>
            <person name="Meyerdierks A."/>
            <person name="Storesund J.E."/>
            <person name="Kallscheuer N."/>
            <person name="Luecker S."/>
            <person name="Lage O.M."/>
            <person name="Pohl T."/>
            <person name="Merkel B.J."/>
            <person name="Hornburger P."/>
            <person name="Mueller R.-W."/>
            <person name="Bruemmer F."/>
            <person name="Labrenz M."/>
            <person name="Spormann A.M."/>
            <person name="Op den Camp H."/>
            <person name="Overmann J."/>
            <person name="Amann R."/>
            <person name="Jetten M.S.M."/>
            <person name="Mascher T."/>
            <person name="Medema M.H."/>
            <person name="Devos D.P."/>
            <person name="Kaster A.-K."/>
            <person name="Ovreas L."/>
            <person name="Rohde M."/>
            <person name="Galperin M.Y."/>
            <person name="Jogler C."/>
        </authorList>
    </citation>
    <scope>NUCLEOTIDE SEQUENCE [LARGE SCALE GENOMIC DNA]</scope>
    <source>
        <strain evidence="5 6">FC18</strain>
    </source>
</reference>
<dbReference type="FunFam" id="2.120.10.30:FF:000110">
    <property type="entry name" value="Probable cytochrome c"/>
    <property type="match status" value="1"/>
</dbReference>
<dbReference type="SUPFAM" id="SSF48371">
    <property type="entry name" value="ARM repeat"/>
    <property type="match status" value="1"/>
</dbReference>
<dbReference type="Gene3D" id="2.120.10.30">
    <property type="entry name" value="TolB, C-terminal domain"/>
    <property type="match status" value="1"/>
</dbReference>
<evidence type="ECO:0000313" key="6">
    <source>
        <dbReference type="Proteomes" id="UP000322214"/>
    </source>
</evidence>
<name>A0A5B9PDH4_9BACT</name>
<dbReference type="PANTHER" id="PTHR33546:SF1">
    <property type="entry name" value="LARGE, MULTIFUNCTIONAL SECRETED PROTEIN"/>
    <property type="match status" value="1"/>
</dbReference>
<dbReference type="InterPro" id="IPR013428">
    <property type="entry name" value="Membrane-bound_put_N"/>
</dbReference>
<accession>A0A5B9PDH4</accession>
<dbReference type="InterPro" id="IPR016024">
    <property type="entry name" value="ARM-type_fold"/>
</dbReference>
<organism evidence="5 6">
    <name type="scientific">Mariniblastus fucicola</name>
    <dbReference type="NCBI Taxonomy" id="980251"/>
    <lineage>
        <taxon>Bacteria</taxon>
        <taxon>Pseudomonadati</taxon>
        <taxon>Planctomycetota</taxon>
        <taxon>Planctomycetia</taxon>
        <taxon>Pirellulales</taxon>
        <taxon>Pirellulaceae</taxon>
        <taxon>Mariniblastus</taxon>
    </lineage>
</organism>
<evidence type="ECO:0000259" key="3">
    <source>
        <dbReference type="Pfam" id="PF13472"/>
    </source>
</evidence>
<dbReference type="InterPro" id="IPR013830">
    <property type="entry name" value="SGNH_hydro"/>
</dbReference>
<dbReference type="EMBL" id="CP042912">
    <property type="protein sequence ID" value="QEG24374.1"/>
    <property type="molecule type" value="Genomic_DNA"/>
</dbReference>
<dbReference type="InterPro" id="IPR011042">
    <property type="entry name" value="6-blade_b-propeller_TolB-like"/>
</dbReference>
<dbReference type="Gene3D" id="1.25.10.10">
    <property type="entry name" value="Leucine-rich Repeat Variant"/>
    <property type="match status" value="1"/>
</dbReference>
<sequence length="1298" mass="146341">MTFTTIIAKMLSRDRLTATTKVEMKRTRRMTMPVSNVCSTAFRRTLNSFRLKPVLRTVLPFAWLVLASFAYAQDASEAYQPLVYHDAESTGIGAGKHIVFLAGDHEYRSEETCPAIARLMAKHFGFKCTVLFNLDSEGYIEPGNNNMPGLEALKTADLAFVFLRFQDFPDDQMQHFVDYLDRGGPVVGLRTSTHAFQIPKDKKFARFDTNYEGKEFEKGFGRQILGETWVSHYGKNHKMSTRHIILDSAKDHPIMRGVTDPWGQAGGYWADPMPDSVVLTHAQPLESMEKDAEPAEGKKPCPGVWTRTYKSKSGTEGRVFTTTSGCSEDILDDDFRRMIVNGAIWAVGLEDKITADAEMSLVGPYHPTTFSNLGYRLDVKPQDMAGWDTPIMDPEKPIQPAVKWGQPRPKRDRSKKNVEQGESSGVLQLKKGDHICLVGNALGERMQHHNWWETALHSQFPEMNLAVRNLCFPGDEPQERIRSLNFGSPDDHLSNANVILYFFGFNESFDGKDGVESFVSDIGKLIEETKAKRYDESKDEAPRIVFVSPIAFENTGNPNLPDGTEQNKNIELYVDALKSICGQHDVGFADVFNPTKALFEKTDAQLTLNGAHLNDAGYTAFAPILMTALFGESNAKVSFDDSIKSVVDDKNFHWWHRYRAVNGFSIYGIRGGAGQDGSGKFNNRMVMERERAILDQMTANRDERIWALARGERFKGPVSDDNTLPFYEPTTNVGIPDDPNAKRGKLGTLKYLTAEEQLEKFELAPGYEINLVASEEQFPELANPVAINFDNKGRLWVATMASYPHWKPKSKLDDKILILEDNDADGKADNCKVFADGLHQPTGFEIGDGGAYIAQQPDVLFMKDTDGDDKADHSERRLVGFDSADSHHGIAAFQWGPGGTLYFQEGTFKFSQVESPYGLSRLGEAGIWKYDTRTEKFGVHTSFTFSNPWGHIFDRWGQDFIGDASGGLSYWAAPISGHIEYPLKHPGGSHDRRVQKEVGKPKGYRFKTLYKKRIRPLAGCEIVSSSHFPDDVQGNWLVTNCIGERTVLNHKIEEKESGFWGTEAPAIVSCTDGNFRPVDVEFAPDGSLYIVDWHNALIGHLQHNLRDPSRDHSHGRIWRVTYPDRPLVKPAKIAGEPIPALLELLKVYEDRTRNRAKRELAQRDSDEVIAAVADWVKGLDATDPEFEHRQLEALWVHQMHNRINEDLLDKVLSSKDHRARAAGVRVLSFWLDQIEKPLERLKNMIGDEHPRVRLESVRALSFLEPGDDAIEVALEVLNHEMDYYLEYTLDETMRVLEQ</sequence>
<dbReference type="Pfam" id="PF06283">
    <property type="entry name" value="ThuA"/>
    <property type="match status" value="1"/>
</dbReference>